<organism evidence="1">
    <name type="scientific">Arundo donax</name>
    <name type="common">Giant reed</name>
    <name type="synonym">Donax arundinaceus</name>
    <dbReference type="NCBI Taxonomy" id="35708"/>
    <lineage>
        <taxon>Eukaryota</taxon>
        <taxon>Viridiplantae</taxon>
        <taxon>Streptophyta</taxon>
        <taxon>Embryophyta</taxon>
        <taxon>Tracheophyta</taxon>
        <taxon>Spermatophyta</taxon>
        <taxon>Magnoliopsida</taxon>
        <taxon>Liliopsida</taxon>
        <taxon>Poales</taxon>
        <taxon>Poaceae</taxon>
        <taxon>PACMAD clade</taxon>
        <taxon>Arundinoideae</taxon>
        <taxon>Arundineae</taxon>
        <taxon>Arundo</taxon>
    </lineage>
</organism>
<proteinExistence type="predicted"/>
<reference evidence="1" key="2">
    <citation type="journal article" date="2015" name="Data Brief">
        <title>Shoot transcriptome of the giant reed, Arundo donax.</title>
        <authorList>
            <person name="Barrero R.A."/>
            <person name="Guerrero F.D."/>
            <person name="Moolhuijzen P."/>
            <person name="Goolsby J.A."/>
            <person name="Tidwell J."/>
            <person name="Bellgard S.E."/>
            <person name="Bellgard M.I."/>
        </authorList>
    </citation>
    <scope>NUCLEOTIDE SEQUENCE</scope>
    <source>
        <tissue evidence="1">Shoot tissue taken approximately 20 cm above the soil surface</tissue>
    </source>
</reference>
<protein>
    <submittedName>
        <fullName evidence="1">Uncharacterized protein</fullName>
    </submittedName>
</protein>
<dbReference type="EMBL" id="GBRH01173442">
    <property type="protein sequence ID" value="JAE24454.1"/>
    <property type="molecule type" value="Transcribed_RNA"/>
</dbReference>
<reference evidence="1" key="1">
    <citation type="submission" date="2014-09" db="EMBL/GenBank/DDBJ databases">
        <authorList>
            <person name="Magalhaes I.L.F."/>
            <person name="Oliveira U."/>
            <person name="Santos F.R."/>
            <person name="Vidigal T.H.D.A."/>
            <person name="Brescovit A.D."/>
            <person name="Santos A.J."/>
        </authorList>
    </citation>
    <scope>NUCLEOTIDE SEQUENCE</scope>
    <source>
        <tissue evidence="1">Shoot tissue taken approximately 20 cm above the soil surface</tissue>
    </source>
</reference>
<evidence type="ECO:0000313" key="1">
    <source>
        <dbReference type="EMBL" id="JAE24454.1"/>
    </source>
</evidence>
<sequence length="40" mass="4701">MFQLIDDPGVVFAKRHWMFVVSSFCEALLMESLEFGSYLR</sequence>
<name>A0A0A9GLZ6_ARUDO</name>
<dbReference type="AlphaFoldDB" id="A0A0A9GLZ6"/>
<accession>A0A0A9GLZ6</accession>